<dbReference type="EMBL" id="JACATE010000004">
    <property type="protein sequence ID" value="NWJ28474.1"/>
    <property type="molecule type" value="Genomic_DNA"/>
</dbReference>
<name>A0A7K4MH27_9ARCH</name>
<dbReference type="AlphaFoldDB" id="A0A7K4MH27"/>
<evidence type="ECO:0000313" key="2">
    <source>
        <dbReference type="Proteomes" id="UP000563820"/>
    </source>
</evidence>
<protein>
    <submittedName>
        <fullName evidence="1">Uncharacterized protein</fullName>
    </submittedName>
</protein>
<dbReference type="Proteomes" id="UP000563820">
    <property type="component" value="Unassembled WGS sequence"/>
</dbReference>
<organism evidence="1 2">
    <name type="scientific">Marine Group I thaumarchaeote</name>
    <dbReference type="NCBI Taxonomy" id="2511932"/>
    <lineage>
        <taxon>Archaea</taxon>
        <taxon>Nitrososphaerota</taxon>
        <taxon>Marine Group I</taxon>
    </lineage>
</organism>
<evidence type="ECO:0000313" key="1">
    <source>
        <dbReference type="EMBL" id="NWJ28474.1"/>
    </source>
</evidence>
<sequence>MPGKGYSTFGMKPVVTARLQEATDKSYPGMFLPSTLIIIMNEIKRGYYSVESHKIKLDLSGRYYTITIRSDVKEWLVENHEKLGKEYEERYNVKCFTKFVSYFIVNMLESKNDAQNHAISLKEADFNWLHVEYKKQKNNRQGISSFERFADSYINELLVKIKAAKEILTL</sequence>
<proteinExistence type="predicted"/>
<accession>A0A7K4MH27</accession>
<gene>
    <name evidence="1" type="ORF">HX848_03665</name>
</gene>
<comment type="caution">
    <text evidence="1">The sequence shown here is derived from an EMBL/GenBank/DDBJ whole genome shotgun (WGS) entry which is preliminary data.</text>
</comment>
<reference evidence="1 2" key="1">
    <citation type="journal article" date="2019" name="Environ. Microbiol.">
        <title>Genomics insights into ecotype formation of ammonia-oxidizing archaea in the deep ocean.</title>
        <authorList>
            <person name="Wang Y."/>
            <person name="Huang J.M."/>
            <person name="Cui G.J."/>
            <person name="Nunoura T."/>
            <person name="Takaki Y."/>
            <person name="Li W.L."/>
            <person name="Li J."/>
            <person name="Gao Z.M."/>
            <person name="Takai K."/>
            <person name="Zhang A.Q."/>
            <person name="Stepanauskas R."/>
        </authorList>
    </citation>
    <scope>NUCLEOTIDE SEQUENCE [LARGE SCALE GENOMIC DNA]</scope>
    <source>
        <strain evidence="1 2">T1L11</strain>
    </source>
</reference>